<dbReference type="GO" id="GO:0003908">
    <property type="term" value="F:methylated-DNA-[protein]-cysteine S-methyltransferase activity"/>
    <property type="evidence" value="ECO:0007669"/>
    <property type="project" value="UniProtKB-EC"/>
</dbReference>
<dbReference type="EC" id="2.1.1.63" evidence="10"/>
<evidence type="ECO:0000313" key="11">
    <source>
        <dbReference type="Proteomes" id="UP001059950"/>
    </source>
</evidence>
<dbReference type="EMBL" id="CP073345">
    <property type="protein sequence ID" value="UTW05517.1"/>
    <property type="molecule type" value="Genomic_DNA"/>
</dbReference>
<keyword evidence="3 10" id="KW-0808">Transferase</keyword>
<keyword evidence="11" id="KW-1185">Reference proteome</keyword>
<protein>
    <submittedName>
        <fullName evidence="10">Methylated-DNA--[protein]-cysteine S-methyltransferase</fullName>
        <ecNumber evidence="10">2.1.1.63</ecNumber>
    </submittedName>
</protein>
<evidence type="ECO:0000256" key="1">
    <source>
        <dbReference type="ARBA" id="ARBA00001286"/>
    </source>
</evidence>
<dbReference type="Gene3D" id="1.10.10.60">
    <property type="entry name" value="Homeodomain-like"/>
    <property type="match status" value="1"/>
</dbReference>
<dbReference type="PROSITE" id="PS01124">
    <property type="entry name" value="HTH_ARAC_FAMILY_2"/>
    <property type="match status" value="1"/>
</dbReference>
<proteinExistence type="predicted"/>
<dbReference type="Pfam" id="PF01035">
    <property type="entry name" value="DNA_binding_1"/>
    <property type="match status" value="1"/>
</dbReference>
<evidence type="ECO:0000313" key="10">
    <source>
        <dbReference type="EMBL" id="UTW05517.1"/>
    </source>
</evidence>
<dbReference type="Proteomes" id="UP001059950">
    <property type="component" value="Plasmid unnamed"/>
</dbReference>
<evidence type="ECO:0000256" key="4">
    <source>
        <dbReference type="ARBA" id="ARBA00022763"/>
    </source>
</evidence>
<evidence type="ECO:0000256" key="8">
    <source>
        <dbReference type="ARBA" id="ARBA00049348"/>
    </source>
</evidence>
<dbReference type="InterPro" id="IPR001497">
    <property type="entry name" value="MethylDNA_cys_MeTrfase_AS"/>
</dbReference>
<dbReference type="CDD" id="cd06445">
    <property type="entry name" value="ATase"/>
    <property type="match status" value="1"/>
</dbReference>
<geneLocation type="plasmid" evidence="10 11">
    <name>unnamed</name>
</geneLocation>
<dbReference type="InterPro" id="IPR036217">
    <property type="entry name" value="MethylDNA_cys_MeTrfase_DNAb"/>
</dbReference>
<dbReference type="Gene3D" id="3.30.160.70">
    <property type="entry name" value="Methylated DNA-protein cysteine methyltransferase domain"/>
    <property type="match status" value="1"/>
</dbReference>
<dbReference type="PANTHER" id="PTHR10815">
    <property type="entry name" value="METHYLATED-DNA--PROTEIN-CYSTEINE METHYLTRANSFERASE"/>
    <property type="match status" value="1"/>
</dbReference>
<accession>A0ABY5GZR6</accession>
<keyword evidence="7" id="KW-0234">DNA repair</keyword>
<dbReference type="InterPro" id="IPR036631">
    <property type="entry name" value="MGMT_N_sf"/>
</dbReference>
<feature type="domain" description="HTH araC/xylS-type" evidence="9">
    <location>
        <begin position="13"/>
        <end position="110"/>
    </location>
</feature>
<keyword evidence="2 10" id="KW-0489">Methyltransferase</keyword>
<sequence>MPDRTVQQYETVAAAIRYLRQRARNQPELAEVADAVHLSEYHLQRVFSAWAGISPKRFLQYLTKEHALNALKASADSLTAAYDAGLSGGSRLHDLMVSCEAMTPGEIRAAGEGVTLHYGVAASPFGLALAGWTRRGLCYLAFLDNDLSERHTELLSQWPKAAVVADERGATALLEKIFPTTPQPGRLHLLLRGTNFQIKVWEALLNTQPGQFYSYSQLAAATGSAKAQRAVGSAAAANNIGYLIPCHRVIRESGESGNYRWGAERKQAIHTWEYAHARQQPDT</sequence>
<keyword evidence="4" id="KW-0227">DNA damage</keyword>
<evidence type="ECO:0000256" key="5">
    <source>
        <dbReference type="ARBA" id="ARBA00023015"/>
    </source>
</evidence>
<dbReference type="SUPFAM" id="SSF53155">
    <property type="entry name" value="Methylated DNA-protein cysteine methyltransferase domain"/>
    <property type="match status" value="1"/>
</dbReference>
<dbReference type="InterPro" id="IPR009057">
    <property type="entry name" value="Homeodomain-like_sf"/>
</dbReference>
<dbReference type="PROSITE" id="PS00374">
    <property type="entry name" value="MGMT"/>
    <property type="match status" value="1"/>
</dbReference>
<evidence type="ECO:0000256" key="2">
    <source>
        <dbReference type="ARBA" id="ARBA00022603"/>
    </source>
</evidence>
<dbReference type="SUPFAM" id="SSF46767">
    <property type="entry name" value="Methylated DNA-protein cysteine methyltransferase, C-terminal domain"/>
    <property type="match status" value="1"/>
</dbReference>
<evidence type="ECO:0000256" key="3">
    <source>
        <dbReference type="ARBA" id="ARBA00022679"/>
    </source>
</evidence>
<gene>
    <name evidence="10" type="ORF">KDX31_20575</name>
</gene>
<dbReference type="NCBIfam" id="TIGR00589">
    <property type="entry name" value="ogt"/>
    <property type="match status" value="1"/>
</dbReference>
<dbReference type="Pfam" id="PF12833">
    <property type="entry name" value="HTH_18"/>
    <property type="match status" value="1"/>
</dbReference>
<name>A0ABY5GZR6_9GAMM</name>
<evidence type="ECO:0000256" key="6">
    <source>
        <dbReference type="ARBA" id="ARBA00023163"/>
    </source>
</evidence>
<keyword evidence="5" id="KW-0805">Transcription regulation</keyword>
<evidence type="ECO:0000259" key="9">
    <source>
        <dbReference type="PROSITE" id="PS01124"/>
    </source>
</evidence>
<organism evidence="10 11">
    <name type="scientific">Amphritea atlantica</name>
    <dbReference type="NCBI Taxonomy" id="355243"/>
    <lineage>
        <taxon>Bacteria</taxon>
        <taxon>Pseudomonadati</taxon>
        <taxon>Pseudomonadota</taxon>
        <taxon>Gammaproteobacteria</taxon>
        <taxon>Oceanospirillales</taxon>
        <taxon>Oceanospirillaceae</taxon>
        <taxon>Amphritea</taxon>
    </lineage>
</organism>
<comment type="catalytic activity">
    <reaction evidence="1">
        <text>a 4-O-methyl-thymidine in DNA + L-cysteinyl-[protein] = a thymidine in DNA + S-methyl-L-cysteinyl-[protein]</text>
        <dbReference type="Rhea" id="RHEA:53428"/>
        <dbReference type="Rhea" id="RHEA-COMP:10131"/>
        <dbReference type="Rhea" id="RHEA-COMP:10132"/>
        <dbReference type="Rhea" id="RHEA-COMP:13555"/>
        <dbReference type="Rhea" id="RHEA-COMP:13556"/>
        <dbReference type="ChEBI" id="CHEBI:29950"/>
        <dbReference type="ChEBI" id="CHEBI:82612"/>
        <dbReference type="ChEBI" id="CHEBI:137386"/>
        <dbReference type="ChEBI" id="CHEBI:137387"/>
        <dbReference type="EC" id="2.1.1.63"/>
    </reaction>
</comment>
<dbReference type="SMART" id="SM00342">
    <property type="entry name" value="HTH_ARAC"/>
    <property type="match status" value="1"/>
</dbReference>
<dbReference type="InterPro" id="IPR036388">
    <property type="entry name" value="WH-like_DNA-bd_sf"/>
</dbReference>
<dbReference type="SUPFAM" id="SSF46689">
    <property type="entry name" value="Homeodomain-like"/>
    <property type="match status" value="1"/>
</dbReference>
<dbReference type="InterPro" id="IPR018060">
    <property type="entry name" value="HTH_AraC"/>
</dbReference>
<evidence type="ECO:0000256" key="7">
    <source>
        <dbReference type="ARBA" id="ARBA00023204"/>
    </source>
</evidence>
<keyword evidence="6" id="KW-0804">Transcription</keyword>
<dbReference type="GO" id="GO:0032259">
    <property type="term" value="P:methylation"/>
    <property type="evidence" value="ECO:0007669"/>
    <property type="project" value="UniProtKB-KW"/>
</dbReference>
<keyword evidence="10" id="KW-0614">Plasmid</keyword>
<dbReference type="InterPro" id="IPR014048">
    <property type="entry name" value="MethylDNA_cys_MeTrfase_DNA-bd"/>
</dbReference>
<dbReference type="Gene3D" id="1.10.10.10">
    <property type="entry name" value="Winged helix-like DNA-binding domain superfamily/Winged helix DNA-binding domain"/>
    <property type="match status" value="1"/>
</dbReference>
<reference evidence="10" key="1">
    <citation type="submission" date="2021-04" db="EMBL/GenBank/DDBJ databases">
        <title>Oceanospirillales bacteria with DddD are important DMSP degraders in coastal seawater.</title>
        <authorList>
            <person name="Liu J."/>
        </authorList>
    </citation>
    <scope>NUCLEOTIDE SEQUENCE</scope>
    <source>
        <strain evidence="10">GY6</strain>
        <plasmid evidence="10">unnamed</plasmid>
    </source>
</reference>
<dbReference type="PANTHER" id="PTHR10815:SF13">
    <property type="entry name" value="METHYLATED-DNA--PROTEIN-CYSTEINE METHYLTRANSFERASE"/>
    <property type="match status" value="1"/>
</dbReference>
<comment type="catalytic activity">
    <reaction evidence="8">
        <text>a 6-O-methyl-2'-deoxyguanosine in DNA + L-cysteinyl-[protein] = S-methyl-L-cysteinyl-[protein] + a 2'-deoxyguanosine in DNA</text>
        <dbReference type="Rhea" id="RHEA:24000"/>
        <dbReference type="Rhea" id="RHEA-COMP:10131"/>
        <dbReference type="Rhea" id="RHEA-COMP:10132"/>
        <dbReference type="Rhea" id="RHEA-COMP:11367"/>
        <dbReference type="Rhea" id="RHEA-COMP:11368"/>
        <dbReference type="ChEBI" id="CHEBI:29950"/>
        <dbReference type="ChEBI" id="CHEBI:82612"/>
        <dbReference type="ChEBI" id="CHEBI:85445"/>
        <dbReference type="ChEBI" id="CHEBI:85448"/>
        <dbReference type="EC" id="2.1.1.63"/>
    </reaction>
</comment>